<dbReference type="Gene3D" id="1.20.1050.10">
    <property type="match status" value="1"/>
</dbReference>
<proteinExistence type="predicted"/>
<dbReference type="EMBL" id="JAAGYP010000532">
    <property type="protein sequence ID" value="NEN74140.1"/>
    <property type="molecule type" value="Genomic_DNA"/>
</dbReference>
<name>A0A8T6QHR1_ECOLX</name>
<dbReference type="Proteomes" id="UP000471360">
    <property type="component" value="Unassembled WGS sequence"/>
</dbReference>
<dbReference type="InterPro" id="IPR036282">
    <property type="entry name" value="Glutathione-S-Trfase_C_sf"/>
</dbReference>
<feature type="non-terminal residue" evidence="1">
    <location>
        <position position="1"/>
    </location>
</feature>
<evidence type="ECO:0000313" key="2">
    <source>
        <dbReference type="Proteomes" id="UP000471360"/>
    </source>
</evidence>
<evidence type="ECO:0000313" key="1">
    <source>
        <dbReference type="EMBL" id="NEN74140.1"/>
    </source>
</evidence>
<dbReference type="AlphaFoldDB" id="A0A8T6QHR1"/>
<protein>
    <submittedName>
        <fullName evidence="1">Glutathione S-transferase</fullName>
    </submittedName>
</protein>
<accession>A0A8T6QHR1</accession>
<sequence length="55" mass="6437">FGEQLTLVDCYLCTMRTWWPGHEWFQDNAQNISAIADAVCQLPKLQEVLKRNEII</sequence>
<dbReference type="SUPFAM" id="SSF47616">
    <property type="entry name" value="GST C-terminal domain-like"/>
    <property type="match status" value="1"/>
</dbReference>
<organism evidence="1 2">
    <name type="scientific">Escherichia coli</name>
    <dbReference type="NCBI Taxonomy" id="562"/>
    <lineage>
        <taxon>Bacteria</taxon>
        <taxon>Pseudomonadati</taxon>
        <taxon>Pseudomonadota</taxon>
        <taxon>Gammaproteobacteria</taxon>
        <taxon>Enterobacterales</taxon>
        <taxon>Enterobacteriaceae</taxon>
        <taxon>Escherichia</taxon>
    </lineage>
</organism>
<gene>
    <name evidence="1" type="ORF">G3W53_29860</name>
</gene>
<comment type="caution">
    <text evidence="1">The sequence shown here is derived from an EMBL/GenBank/DDBJ whole genome shotgun (WGS) entry which is preliminary data.</text>
</comment>
<reference evidence="1 2" key="1">
    <citation type="submission" date="2020-02" db="EMBL/GenBank/DDBJ databases">
        <authorList>
            <person name="Subbiah M."/>
            <person name="Call D."/>
        </authorList>
    </citation>
    <scope>NUCLEOTIDE SEQUENCE [LARGE SCALE GENOMIC DNA]</scope>
    <source>
        <strain evidence="1 2">8375wB1</strain>
    </source>
</reference>